<gene>
    <name evidence="1" type="ORF">K788_0003306</name>
</gene>
<organism evidence="1 2">
    <name type="scientific">Paraburkholderia caribensis MBA4</name>
    <dbReference type="NCBI Taxonomy" id="1323664"/>
    <lineage>
        <taxon>Bacteria</taxon>
        <taxon>Pseudomonadati</taxon>
        <taxon>Pseudomonadota</taxon>
        <taxon>Betaproteobacteria</taxon>
        <taxon>Burkholderiales</taxon>
        <taxon>Burkholderiaceae</taxon>
        <taxon>Paraburkholderia</taxon>
    </lineage>
</organism>
<accession>A0A0P0RCK8</accession>
<evidence type="ECO:0000313" key="1">
    <source>
        <dbReference type="EMBL" id="ALL66110.1"/>
    </source>
</evidence>
<proteinExistence type="predicted"/>
<sequence>MQHRGTRRMHARNADARLRASSIEARCRRAPMFWPGSTLISFC</sequence>
<evidence type="ECO:0000313" key="2">
    <source>
        <dbReference type="Proteomes" id="UP000019146"/>
    </source>
</evidence>
<reference evidence="1 2" key="1">
    <citation type="journal article" date="2014" name="Genome Announc.">
        <title>Draft Genome Sequence of the Haloacid-Degrading Burkholderia caribensis Strain MBA4.</title>
        <authorList>
            <person name="Pan Y."/>
            <person name="Kong K.F."/>
            <person name="Tsang J.S."/>
        </authorList>
    </citation>
    <scope>NUCLEOTIDE SEQUENCE [LARGE SCALE GENOMIC DNA]</scope>
    <source>
        <strain evidence="1 2">MBA4</strain>
    </source>
</reference>
<dbReference type="KEGG" id="bcai:K788_0003306"/>
<dbReference type="EMBL" id="CP012746">
    <property type="protein sequence ID" value="ALL66110.1"/>
    <property type="molecule type" value="Genomic_DNA"/>
</dbReference>
<dbReference type="AlphaFoldDB" id="A0A0P0RCK8"/>
<dbReference type="Proteomes" id="UP000019146">
    <property type="component" value="Chromosome 1"/>
</dbReference>
<name>A0A0P0RCK8_9BURK</name>
<protein>
    <submittedName>
        <fullName evidence="1">Uncharacterized protein</fullName>
    </submittedName>
</protein>